<dbReference type="RefSeq" id="WP_010008957.1">
    <property type="nucleotide sequence ID" value="NZ_AZCN01000092.1"/>
</dbReference>
<keyword evidence="4" id="KW-1003">Cell membrane</keyword>
<keyword evidence="7 8" id="KW-0472">Membrane</keyword>
<evidence type="ECO:0000256" key="2">
    <source>
        <dbReference type="ARBA" id="ARBA00009773"/>
    </source>
</evidence>
<dbReference type="PANTHER" id="PTHR21716">
    <property type="entry name" value="TRANSMEMBRANE PROTEIN"/>
    <property type="match status" value="1"/>
</dbReference>
<organism evidence="9 10">
    <name type="scientific">Loigolactobacillus coryniformis subsp. coryniformis KCTC 3167 = DSM 20001</name>
    <dbReference type="NCBI Taxonomy" id="913848"/>
    <lineage>
        <taxon>Bacteria</taxon>
        <taxon>Bacillati</taxon>
        <taxon>Bacillota</taxon>
        <taxon>Bacilli</taxon>
        <taxon>Lactobacillales</taxon>
        <taxon>Lactobacillaceae</taxon>
        <taxon>Loigolactobacillus</taxon>
    </lineage>
</organism>
<name>A0A0R1EXU8_9LACO</name>
<keyword evidence="5 8" id="KW-0812">Transmembrane</keyword>
<dbReference type="PANTHER" id="PTHR21716:SF53">
    <property type="entry name" value="PERMEASE PERM-RELATED"/>
    <property type="match status" value="1"/>
</dbReference>
<feature type="transmembrane region" description="Helical" evidence="8">
    <location>
        <begin position="163"/>
        <end position="192"/>
    </location>
</feature>
<protein>
    <submittedName>
        <fullName evidence="9">Permease</fullName>
    </submittedName>
</protein>
<reference evidence="9 10" key="1">
    <citation type="journal article" date="2015" name="Genome Announc.">
        <title>Expanding the biotechnology potential of lactobacilli through comparative genomics of 213 strains and associated genera.</title>
        <authorList>
            <person name="Sun Z."/>
            <person name="Harris H.M."/>
            <person name="McCann A."/>
            <person name="Guo C."/>
            <person name="Argimon S."/>
            <person name="Zhang W."/>
            <person name="Yang X."/>
            <person name="Jeffery I.B."/>
            <person name="Cooney J.C."/>
            <person name="Kagawa T.F."/>
            <person name="Liu W."/>
            <person name="Song Y."/>
            <person name="Salvetti E."/>
            <person name="Wrobel A."/>
            <person name="Rasinkangas P."/>
            <person name="Parkhill J."/>
            <person name="Rea M.C."/>
            <person name="O'Sullivan O."/>
            <person name="Ritari J."/>
            <person name="Douillard F.P."/>
            <person name="Paul Ross R."/>
            <person name="Yang R."/>
            <person name="Briner A.E."/>
            <person name="Felis G.E."/>
            <person name="de Vos W.M."/>
            <person name="Barrangou R."/>
            <person name="Klaenhammer T.R."/>
            <person name="Caufield P.W."/>
            <person name="Cui Y."/>
            <person name="Zhang H."/>
            <person name="O'Toole P.W."/>
        </authorList>
    </citation>
    <scope>NUCLEOTIDE SEQUENCE [LARGE SCALE GENOMIC DNA]</scope>
    <source>
        <strain evidence="9 10">DSM 20001</strain>
    </source>
</reference>
<dbReference type="EMBL" id="AZCN01000092">
    <property type="protein sequence ID" value="KRK14283.1"/>
    <property type="molecule type" value="Genomic_DNA"/>
</dbReference>
<gene>
    <name evidence="9" type="ORF">FD22_GL002560</name>
</gene>
<feature type="transmembrane region" description="Helical" evidence="8">
    <location>
        <begin position="260"/>
        <end position="289"/>
    </location>
</feature>
<feature type="transmembrane region" description="Helical" evidence="8">
    <location>
        <begin position="7"/>
        <end position="25"/>
    </location>
</feature>
<evidence type="ECO:0000256" key="7">
    <source>
        <dbReference type="ARBA" id="ARBA00023136"/>
    </source>
</evidence>
<comment type="similarity">
    <text evidence="2">Belongs to the autoinducer-2 exporter (AI-2E) (TC 2.A.86) family.</text>
</comment>
<evidence type="ECO:0000256" key="1">
    <source>
        <dbReference type="ARBA" id="ARBA00004651"/>
    </source>
</evidence>
<keyword evidence="6 8" id="KW-1133">Transmembrane helix</keyword>
<dbReference type="GO" id="GO:0055085">
    <property type="term" value="P:transmembrane transport"/>
    <property type="evidence" value="ECO:0007669"/>
    <property type="project" value="TreeGrafter"/>
</dbReference>
<accession>A0A0R1EXU8</accession>
<evidence type="ECO:0000313" key="9">
    <source>
        <dbReference type="EMBL" id="KRK14283.1"/>
    </source>
</evidence>
<sequence length="381" mass="41873">MEINRKRIIQAAIIGGLFLIILIYPKQIYGAFTNILGVILPLILGGALAYVLNLLCARLEKWYFPHTKKRWLQKSRRPVVIVVALLIIIAVILGVLQLVIPKFATALGDFFTSVPTIANNTANWLKDTDQLPLITKQLESMEIDWQSIQSKVMQYFTSGVSGIFGSAFTIFGNITKGIVNFFLAVTFAIYILSSKERLANNVRRVSHAFVPQRALDKIHYVLQVANKMFSSFIVGQVTEAFVLGTLCMLGMWLFRFPNAVPIGAFIGIMALIPIFGAWIGAAVGFLLIVVDSPLKAFLFIVFILVLQQLENNLIYPRVVGTSIGLPGIWVLAAITVGSGVAGIIGMLLGVPITATLYQLLRDATNKRAPAKPQKKAEAAEK</sequence>
<evidence type="ECO:0000256" key="4">
    <source>
        <dbReference type="ARBA" id="ARBA00022475"/>
    </source>
</evidence>
<dbReference type="Pfam" id="PF01594">
    <property type="entry name" value="AI-2E_transport"/>
    <property type="match status" value="1"/>
</dbReference>
<evidence type="ECO:0000256" key="8">
    <source>
        <dbReference type="SAM" id="Phobius"/>
    </source>
</evidence>
<proteinExistence type="inferred from homology"/>
<evidence type="ECO:0000256" key="5">
    <source>
        <dbReference type="ARBA" id="ARBA00022692"/>
    </source>
</evidence>
<dbReference type="InterPro" id="IPR002549">
    <property type="entry name" value="AI-2E-like"/>
</dbReference>
<evidence type="ECO:0000313" key="10">
    <source>
        <dbReference type="Proteomes" id="UP000051181"/>
    </source>
</evidence>
<comment type="subcellular location">
    <subcellularLocation>
        <location evidence="1">Cell membrane</location>
        <topology evidence="1">Multi-pass membrane protein</topology>
    </subcellularLocation>
</comment>
<feature type="transmembrane region" description="Helical" evidence="8">
    <location>
        <begin position="31"/>
        <end position="57"/>
    </location>
</feature>
<dbReference type="AlphaFoldDB" id="A0A0R1EXU8"/>
<evidence type="ECO:0000256" key="3">
    <source>
        <dbReference type="ARBA" id="ARBA00022448"/>
    </source>
</evidence>
<comment type="caution">
    <text evidence="9">The sequence shown here is derived from an EMBL/GenBank/DDBJ whole genome shotgun (WGS) entry which is preliminary data.</text>
</comment>
<feature type="transmembrane region" description="Helical" evidence="8">
    <location>
        <begin position="78"/>
        <end position="100"/>
    </location>
</feature>
<dbReference type="Proteomes" id="UP000051181">
    <property type="component" value="Unassembled WGS sequence"/>
</dbReference>
<keyword evidence="3" id="KW-0813">Transport</keyword>
<dbReference type="eggNOG" id="COG0628">
    <property type="taxonomic scope" value="Bacteria"/>
</dbReference>
<dbReference type="GeneID" id="65917810"/>
<dbReference type="GO" id="GO:0005886">
    <property type="term" value="C:plasma membrane"/>
    <property type="evidence" value="ECO:0007669"/>
    <property type="project" value="UniProtKB-SubCell"/>
</dbReference>
<evidence type="ECO:0000256" key="6">
    <source>
        <dbReference type="ARBA" id="ARBA00022989"/>
    </source>
</evidence>
<dbReference type="PATRIC" id="fig|913848.6.peg.2608"/>
<feature type="transmembrane region" description="Helical" evidence="8">
    <location>
        <begin position="327"/>
        <end position="357"/>
    </location>
</feature>
<feature type="transmembrane region" description="Helical" evidence="8">
    <location>
        <begin position="232"/>
        <end position="254"/>
    </location>
</feature>